<feature type="transmembrane region" description="Helical" evidence="9">
    <location>
        <begin position="108"/>
        <end position="125"/>
    </location>
</feature>
<feature type="transmembrane region" description="Helical" evidence="9">
    <location>
        <begin position="50"/>
        <end position="74"/>
    </location>
</feature>
<feature type="transmembrane region" description="Helical" evidence="9">
    <location>
        <begin position="216"/>
        <end position="236"/>
    </location>
</feature>
<dbReference type="PANTHER" id="PTHR22926">
    <property type="entry name" value="PHOSPHO-N-ACETYLMURAMOYL-PENTAPEPTIDE-TRANSFERASE"/>
    <property type="match status" value="1"/>
</dbReference>
<feature type="transmembrane region" description="Helical" evidence="9">
    <location>
        <begin position="191"/>
        <end position="209"/>
    </location>
</feature>
<feature type="binding site" evidence="7">
    <location>
        <position position="220"/>
    </location>
    <ligand>
        <name>Mg(2+)</name>
        <dbReference type="ChEBI" id="CHEBI:18420"/>
    </ligand>
</feature>
<feature type="transmembrane region" description="Helical" evidence="9">
    <location>
        <begin position="242"/>
        <end position="266"/>
    </location>
</feature>
<keyword evidence="3 10" id="KW-0808">Transferase</keyword>
<proteinExistence type="predicted"/>
<feature type="transmembrane region" description="Helical" evidence="9">
    <location>
        <begin position="167"/>
        <end position="185"/>
    </location>
</feature>
<evidence type="ECO:0000256" key="5">
    <source>
        <dbReference type="ARBA" id="ARBA00022989"/>
    </source>
</evidence>
<keyword evidence="11" id="KW-1185">Reference proteome</keyword>
<dbReference type="PANTHER" id="PTHR22926:SF3">
    <property type="entry name" value="UNDECAPRENYL-PHOSPHATE ALPHA-N-ACETYLGLUCOSAMINYL 1-PHOSPHATE TRANSFERASE"/>
    <property type="match status" value="1"/>
</dbReference>
<dbReference type="InterPro" id="IPR000715">
    <property type="entry name" value="Glycosyl_transferase_4"/>
</dbReference>
<feature type="binding site" evidence="7">
    <location>
        <position position="160"/>
    </location>
    <ligand>
        <name>Mg(2+)</name>
        <dbReference type="ChEBI" id="CHEBI:18420"/>
    </ligand>
</feature>
<feature type="transmembrane region" description="Helical" evidence="9">
    <location>
        <begin position="80"/>
        <end position="96"/>
    </location>
</feature>
<dbReference type="EMBL" id="JACRYT010000012">
    <property type="protein sequence ID" value="MBC6680388.1"/>
    <property type="molecule type" value="Genomic_DNA"/>
</dbReference>
<evidence type="ECO:0000256" key="8">
    <source>
        <dbReference type="SAM" id="MobiDB-lite"/>
    </source>
</evidence>
<dbReference type="RefSeq" id="WP_187303485.1">
    <property type="nucleotide sequence ID" value="NZ_CBCTON010000050.1"/>
</dbReference>
<feature type="compositionally biased region" description="Basic and acidic residues" evidence="8">
    <location>
        <begin position="357"/>
        <end position="374"/>
    </location>
</feature>
<name>A0A923NJT0_9FIRM</name>
<dbReference type="GO" id="GO:0071555">
    <property type="term" value="P:cell wall organization"/>
    <property type="evidence" value="ECO:0007669"/>
    <property type="project" value="TreeGrafter"/>
</dbReference>
<evidence type="ECO:0000256" key="6">
    <source>
        <dbReference type="ARBA" id="ARBA00023136"/>
    </source>
</evidence>
<dbReference type="Pfam" id="PF00953">
    <property type="entry name" value="Glycos_transf_4"/>
    <property type="match status" value="1"/>
</dbReference>
<dbReference type="GO" id="GO:0044038">
    <property type="term" value="P:cell wall macromolecule biosynthetic process"/>
    <property type="evidence" value="ECO:0007669"/>
    <property type="project" value="TreeGrafter"/>
</dbReference>
<feature type="transmembrane region" description="Helical" evidence="9">
    <location>
        <begin position="296"/>
        <end position="313"/>
    </location>
</feature>
<evidence type="ECO:0000313" key="10">
    <source>
        <dbReference type="EMBL" id="MBC6680388.1"/>
    </source>
</evidence>
<keyword evidence="7" id="KW-0460">Magnesium</keyword>
<gene>
    <name evidence="10" type="ORF">H9L42_11220</name>
</gene>
<comment type="caution">
    <text evidence="10">The sequence shown here is derived from an EMBL/GenBank/DDBJ whole genome shotgun (WGS) entry which is preliminary data.</text>
</comment>
<evidence type="ECO:0000256" key="4">
    <source>
        <dbReference type="ARBA" id="ARBA00022692"/>
    </source>
</evidence>
<keyword evidence="6 9" id="KW-0472">Membrane</keyword>
<feature type="transmembrane region" description="Helical" evidence="9">
    <location>
        <begin position="319"/>
        <end position="338"/>
    </location>
</feature>
<evidence type="ECO:0000256" key="2">
    <source>
        <dbReference type="ARBA" id="ARBA00022475"/>
    </source>
</evidence>
<keyword evidence="7" id="KW-0479">Metal-binding</keyword>
<evidence type="ECO:0000256" key="3">
    <source>
        <dbReference type="ARBA" id="ARBA00022679"/>
    </source>
</evidence>
<reference evidence="10" key="1">
    <citation type="submission" date="2020-08" db="EMBL/GenBank/DDBJ databases">
        <title>Genome public.</title>
        <authorList>
            <person name="Liu C."/>
            <person name="Sun Q."/>
        </authorList>
    </citation>
    <scope>NUCLEOTIDE SEQUENCE</scope>
    <source>
        <strain evidence="10">BX12</strain>
    </source>
</reference>
<keyword evidence="5 9" id="KW-1133">Transmembrane helix</keyword>
<dbReference type="GO" id="GO:0016780">
    <property type="term" value="F:phosphotransferase activity, for other substituted phosphate groups"/>
    <property type="evidence" value="ECO:0007669"/>
    <property type="project" value="InterPro"/>
</dbReference>
<dbReference type="Proteomes" id="UP000602647">
    <property type="component" value="Unassembled WGS sequence"/>
</dbReference>
<organism evidence="10 11">
    <name type="scientific">Zhenpiania hominis</name>
    <dbReference type="NCBI Taxonomy" id="2763644"/>
    <lineage>
        <taxon>Bacteria</taxon>
        <taxon>Bacillati</taxon>
        <taxon>Bacillota</taxon>
        <taxon>Clostridia</taxon>
        <taxon>Peptostreptococcales</taxon>
        <taxon>Anaerovoracaceae</taxon>
        <taxon>Zhenpiania</taxon>
    </lineage>
</organism>
<dbReference type="GO" id="GO:0046872">
    <property type="term" value="F:metal ion binding"/>
    <property type="evidence" value="ECO:0007669"/>
    <property type="project" value="UniProtKB-KW"/>
</dbReference>
<evidence type="ECO:0000256" key="7">
    <source>
        <dbReference type="PIRSR" id="PIRSR600715-1"/>
    </source>
</evidence>
<feature type="transmembrane region" description="Helical" evidence="9">
    <location>
        <begin position="6"/>
        <end position="29"/>
    </location>
</feature>
<evidence type="ECO:0000256" key="9">
    <source>
        <dbReference type="SAM" id="Phobius"/>
    </source>
</evidence>
<evidence type="ECO:0000313" key="11">
    <source>
        <dbReference type="Proteomes" id="UP000602647"/>
    </source>
</evidence>
<comment type="cofactor">
    <cofactor evidence="7">
        <name>Mg(2+)</name>
        <dbReference type="ChEBI" id="CHEBI:18420"/>
    </cofactor>
</comment>
<comment type="subcellular location">
    <subcellularLocation>
        <location evidence="1">Cell membrane</location>
        <topology evidence="1">Multi-pass membrane protein</topology>
    </subcellularLocation>
</comment>
<protein>
    <submittedName>
        <fullName evidence="10">Undecaprenyl/decaprenyl-phosphate alpha-N-acetylglucosaminyl 1-phosphate transferase</fullName>
    </submittedName>
</protein>
<evidence type="ECO:0000256" key="1">
    <source>
        <dbReference type="ARBA" id="ARBA00004651"/>
    </source>
</evidence>
<dbReference type="CDD" id="cd06853">
    <property type="entry name" value="GT_WecA_like"/>
    <property type="match status" value="1"/>
</dbReference>
<dbReference type="GO" id="GO:0009103">
    <property type="term" value="P:lipopolysaccharide biosynthetic process"/>
    <property type="evidence" value="ECO:0007669"/>
    <property type="project" value="TreeGrafter"/>
</dbReference>
<accession>A0A923NJT0</accession>
<sequence length="383" mass="42222">MEVNYFVLWASFLTSFVLALLFTPLAIWLAPKIGAMDIPKDERRVHCKPIPRFGGMAMFIGIMAATLIFIMPAFIPDKNIGGILIGGALIYLFGVIDDLRDISPKFKFLGQFICACIVYASGIRLEFVSRFLEGSDIVMSNVATFILTIFWIVAITNAINLVDGLDGLAAGITAIASLCIAYAGYIHGHYVAATAMLTIAGGALGFLPYNFHPAKIFMGDGGSQFLGFCLATFSLIQPVKSVTVVSVAIPTLVLGLPIFDTAFAILRRILKKQSIVVADKEHLHHRIMRAGFGQRRSVMIMYCISAIMGVVAVEYSRELMVDCLGLLAIVIMLLYVLLSDTSNKKVEINAVNIRKQEERENKEKKHRKEEHLNEKGSNSEYDQ</sequence>
<dbReference type="GO" id="GO:0005886">
    <property type="term" value="C:plasma membrane"/>
    <property type="evidence" value="ECO:0007669"/>
    <property type="project" value="UniProtKB-SubCell"/>
</dbReference>
<feature type="region of interest" description="Disordered" evidence="8">
    <location>
        <begin position="357"/>
        <end position="383"/>
    </location>
</feature>
<keyword evidence="2" id="KW-1003">Cell membrane</keyword>
<keyword evidence="4 9" id="KW-0812">Transmembrane</keyword>
<feature type="transmembrane region" description="Helical" evidence="9">
    <location>
        <begin position="137"/>
        <end position="155"/>
    </location>
</feature>
<dbReference type="AlphaFoldDB" id="A0A923NJT0"/>